<evidence type="ECO:0000256" key="12">
    <source>
        <dbReference type="SAM" id="Coils"/>
    </source>
</evidence>
<dbReference type="PANTHER" id="PTHR11070:SF2">
    <property type="entry name" value="ATP-DEPENDENT DNA HELICASE SRS2"/>
    <property type="match status" value="1"/>
</dbReference>
<keyword evidence="16" id="KW-1185">Reference proteome</keyword>
<evidence type="ECO:0000256" key="9">
    <source>
        <dbReference type="ARBA" id="ARBA00048988"/>
    </source>
</evidence>
<feature type="domain" description="UvrD-like helicase C-terminal" evidence="14">
    <location>
        <begin position="285"/>
        <end position="559"/>
    </location>
</feature>
<dbReference type="EMBL" id="JAGGLI010000005">
    <property type="protein sequence ID" value="MBP2026885.1"/>
    <property type="molecule type" value="Genomic_DNA"/>
</dbReference>
<dbReference type="RefSeq" id="WP_209659342.1">
    <property type="nucleotide sequence ID" value="NZ_JAGGLI010000005.1"/>
</dbReference>
<dbReference type="CDD" id="cd18807">
    <property type="entry name" value="SF1_C_UvrD"/>
    <property type="match status" value="1"/>
</dbReference>
<dbReference type="PANTHER" id="PTHR11070">
    <property type="entry name" value="UVRD / RECB / PCRA DNA HELICASE FAMILY MEMBER"/>
    <property type="match status" value="1"/>
</dbReference>
<dbReference type="Gene3D" id="1.10.10.160">
    <property type="match status" value="1"/>
</dbReference>
<evidence type="ECO:0000256" key="4">
    <source>
        <dbReference type="ARBA" id="ARBA00022806"/>
    </source>
</evidence>
<dbReference type="InterPro" id="IPR027417">
    <property type="entry name" value="P-loop_NTPase"/>
</dbReference>
<dbReference type="InterPro" id="IPR014017">
    <property type="entry name" value="DNA_helicase_UvrD-like_C"/>
</dbReference>
<keyword evidence="6 11" id="KW-0238">DNA-binding</keyword>
<dbReference type="GO" id="GO:0016787">
    <property type="term" value="F:hydrolase activity"/>
    <property type="evidence" value="ECO:0007669"/>
    <property type="project" value="UniProtKB-KW"/>
</dbReference>
<evidence type="ECO:0000256" key="3">
    <source>
        <dbReference type="ARBA" id="ARBA00022801"/>
    </source>
</evidence>
<evidence type="ECO:0000256" key="5">
    <source>
        <dbReference type="ARBA" id="ARBA00022840"/>
    </source>
</evidence>
<dbReference type="PROSITE" id="PS51198">
    <property type="entry name" value="UVRD_HELICASE_ATP_BIND"/>
    <property type="match status" value="1"/>
</dbReference>
<gene>
    <name evidence="15" type="ORF">J2Z35_000677</name>
</gene>
<comment type="catalytic activity">
    <reaction evidence="8">
        <text>Couples ATP hydrolysis with the unwinding of duplex DNA by translocating in the 3'-5' direction.</text>
        <dbReference type="EC" id="5.6.2.4"/>
    </reaction>
</comment>
<protein>
    <recommendedName>
        <fullName evidence="11">ATP-dependent DNA helicase</fullName>
        <ecNumber evidence="11">5.6.2.4</ecNumber>
    </recommendedName>
</protein>
<proteinExistence type="inferred from homology"/>
<keyword evidence="3 10" id="KW-0378">Hydrolase</keyword>
<keyword evidence="4 10" id="KW-0347">Helicase</keyword>
<dbReference type="InterPro" id="IPR000212">
    <property type="entry name" value="DNA_helicase_UvrD/REP"/>
</dbReference>
<evidence type="ECO:0000259" key="13">
    <source>
        <dbReference type="PROSITE" id="PS51198"/>
    </source>
</evidence>
<sequence length="720" mass="82676">MNLSTLNENQLSAVEKVEGPLLILAGAGSGKTRVITYRIAHMIKNLGISPFSILAITFTNKAANEMKERVTDLVGDQARDIWMGTFHSLCVRILRRDIDKIGYGNSFVIYDTQDQLSVIKDCVKEANLREDTFKPNSILSAISNAKDKLMGPKEFEERYVSDFRMSKIAKVYKLYQKRLKNNNALDFDDLIFKTVELLRAEEGIRDFYQRKFKYIMVDEYQDTNYSQYVLINTLSKYHENLCVVGDDDQSIYGWRGADISNILDFEKDYPSAEVIKLERNYRSTEIILNGANSVIDRNTGRKKKQLWTDIKEGEKIKLHKSIDEKTEGQYIASEIIRRQREEKRGLKDFAILYRTNAQSRALEEALVKNSVPYKIFGSLKFYDRKEVKDIMAYLRLAHNPLDDVALKRIVNVPKRGVGLKSLEKIEERAMMTGESLYSVILDLSDVDVSTKVKSSLGKFANMINSFIDMKEILPVSQLLDKVMDNTLYIKELEAEDTDEARSRIENLKELRTVVMEFEEKAQENTLEEFLGSVSLMSDLDNFNESEQFVTLMTLHSAKGLEFPVVFMAGVEEGIFPSSRAFMDENQMEEERRLCYVGMTRAKEVLYITYASERTLYGKRNFSRASRFIDEVDSELFEANIKEEIMKPESLYEKYKNKYKIGVEDRTKEKGQSDINVGAKVKHGKFGVGMVVGKSGTIYTIAFEGKGIKQIDTTFVKLETI</sequence>
<dbReference type="Gene3D" id="1.10.486.10">
    <property type="entry name" value="PCRA, domain 4"/>
    <property type="match status" value="1"/>
</dbReference>
<evidence type="ECO:0000256" key="7">
    <source>
        <dbReference type="ARBA" id="ARBA00023235"/>
    </source>
</evidence>
<reference evidence="15 16" key="1">
    <citation type="submission" date="2021-03" db="EMBL/GenBank/DDBJ databases">
        <title>Genomic Encyclopedia of Type Strains, Phase IV (KMG-IV): sequencing the most valuable type-strain genomes for metagenomic binning, comparative biology and taxonomic classification.</title>
        <authorList>
            <person name="Goeker M."/>
        </authorList>
    </citation>
    <scope>NUCLEOTIDE SEQUENCE [LARGE SCALE GENOMIC DNA]</scope>
    <source>
        <strain evidence="15 16">DSM 27512</strain>
    </source>
</reference>
<keyword evidence="12" id="KW-0175">Coiled coil</keyword>
<dbReference type="InterPro" id="IPR005751">
    <property type="entry name" value="ATP-dep_DNA_helicase_PcrA"/>
</dbReference>
<dbReference type="PROSITE" id="PS51217">
    <property type="entry name" value="UVRD_HELICASE_CTER"/>
    <property type="match status" value="1"/>
</dbReference>
<evidence type="ECO:0000256" key="2">
    <source>
        <dbReference type="ARBA" id="ARBA00022741"/>
    </source>
</evidence>
<dbReference type="Pfam" id="PF00580">
    <property type="entry name" value="UvrD-helicase"/>
    <property type="match status" value="1"/>
</dbReference>
<evidence type="ECO:0000256" key="6">
    <source>
        <dbReference type="ARBA" id="ARBA00023125"/>
    </source>
</evidence>
<comment type="similarity">
    <text evidence="1 11">Belongs to the helicase family. UvrD subfamily.</text>
</comment>
<dbReference type="InterPro" id="IPR013986">
    <property type="entry name" value="DExx_box_DNA_helicase_dom_sf"/>
</dbReference>
<name>A0ABS4KGK0_9FIRM</name>
<evidence type="ECO:0000256" key="11">
    <source>
        <dbReference type="RuleBase" id="RU364053"/>
    </source>
</evidence>
<keyword evidence="5 10" id="KW-0067">ATP-binding</keyword>
<keyword evidence="7" id="KW-0413">Isomerase</keyword>
<evidence type="ECO:0000256" key="1">
    <source>
        <dbReference type="ARBA" id="ARBA00009922"/>
    </source>
</evidence>
<feature type="domain" description="UvrD-like helicase ATP-binding" evidence="13">
    <location>
        <begin position="4"/>
        <end position="284"/>
    </location>
</feature>
<dbReference type="Proteomes" id="UP001314903">
    <property type="component" value="Unassembled WGS sequence"/>
</dbReference>
<dbReference type="GO" id="GO:0003678">
    <property type="term" value="F:DNA helicase activity"/>
    <property type="evidence" value="ECO:0007669"/>
    <property type="project" value="UniProtKB-EC"/>
</dbReference>
<comment type="catalytic activity">
    <reaction evidence="9 11">
        <text>ATP + H2O = ADP + phosphate + H(+)</text>
        <dbReference type="Rhea" id="RHEA:13065"/>
        <dbReference type="ChEBI" id="CHEBI:15377"/>
        <dbReference type="ChEBI" id="CHEBI:15378"/>
        <dbReference type="ChEBI" id="CHEBI:30616"/>
        <dbReference type="ChEBI" id="CHEBI:43474"/>
        <dbReference type="ChEBI" id="CHEBI:456216"/>
        <dbReference type="EC" id="5.6.2.4"/>
    </reaction>
</comment>
<dbReference type="InterPro" id="IPR014016">
    <property type="entry name" value="UvrD-like_ATP-bd"/>
</dbReference>
<dbReference type="CDD" id="cd17932">
    <property type="entry name" value="DEXQc_UvrD"/>
    <property type="match status" value="1"/>
</dbReference>
<feature type="coiled-coil region" evidence="12">
    <location>
        <begin position="490"/>
        <end position="527"/>
    </location>
</feature>
<feature type="binding site" evidence="10">
    <location>
        <begin position="25"/>
        <end position="32"/>
    </location>
    <ligand>
        <name>ATP</name>
        <dbReference type="ChEBI" id="CHEBI:30616"/>
    </ligand>
</feature>
<dbReference type="EC" id="5.6.2.4" evidence="11"/>
<evidence type="ECO:0000313" key="16">
    <source>
        <dbReference type="Proteomes" id="UP001314903"/>
    </source>
</evidence>
<keyword evidence="2 10" id="KW-0547">Nucleotide-binding</keyword>
<evidence type="ECO:0000256" key="10">
    <source>
        <dbReference type="PROSITE-ProRule" id="PRU00560"/>
    </source>
</evidence>
<evidence type="ECO:0000313" key="15">
    <source>
        <dbReference type="EMBL" id="MBP2026885.1"/>
    </source>
</evidence>
<evidence type="ECO:0000256" key="8">
    <source>
        <dbReference type="ARBA" id="ARBA00034617"/>
    </source>
</evidence>
<comment type="caution">
    <text evidence="15">The sequence shown here is derived from an EMBL/GenBank/DDBJ whole genome shotgun (WGS) entry which is preliminary data.</text>
</comment>
<organism evidence="15 16">
    <name type="scientific">Acetoanaerobium pronyense</name>
    <dbReference type="NCBI Taxonomy" id="1482736"/>
    <lineage>
        <taxon>Bacteria</taxon>
        <taxon>Bacillati</taxon>
        <taxon>Bacillota</taxon>
        <taxon>Clostridia</taxon>
        <taxon>Peptostreptococcales</taxon>
        <taxon>Filifactoraceae</taxon>
        <taxon>Acetoanaerobium</taxon>
    </lineage>
</organism>
<dbReference type="SUPFAM" id="SSF52540">
    <property type="entry name" value="P-loop containing nucleoside triphosphate hydrolases"/>
    <property type="match status" value="1"/>
</dbReference>
<evidence type="ECO:0000259" key="14">
    <source>
        <dbReference type="PROSITE" id="PS51217"/>
    </source>
</evidence>
<dbReference type="NCBIfam" id="TIGR01073">
    <property type="entry name" value="pcrA"/>
    <property type="match status" value="1"/>
</dbReference>
<accession>A0ABS4KGK0</accession>
<dbReference type="Pfam" id="PF13361">
    <property type="entry name" value="UvrD_C"/>
    <property type="match status" value="1"/>
</dbReference>
<dbReference type="Gene3D" id="3.40.50.300">
    <property type="entry name" value="P-loop containing nucleotide triphosphate hydrolases"/>
    <property type="match status" value="2"/>
</dbReference>